<comment type="caution">
    <text evidence="11">The sequence shown here is derived from an EMBL/GenBank/DDBJ whole genome shotgun (WGS) entry which is preliminary data.</text>
</comment>
<feature type="transmembrane region" description="Helical" evidence="9">
    <location>
        <begin position="266"/>
        <end position="286"/>
    </location>
</feature>
<reference evidence="11" key="1">
    <citation type="submission" date="2020-12" db="EMBL/GenBank/DDBJ databases">
        <title>Genomic characterization of non-nitrogen-fixing Frankia strains.</title>
        <authorList>
            <person name="Carlos-Shanley C."/>
            <person name="Guerra T."/>
            <person name="Hahn D."/>
        </authorList>
    </citation>
    <scope>NUCLEOTIDE SEQUENCE</scope>
    <source>
        <strain evidence="11">CN6</strain>
    </source>
</reference>
<evidence type="ECO:0000256" key="7">
    <source>
        <dbReference type="ARBA" id="ARBA00023136"/>
    </source>
</evidence>
<dbReference type="InterPro" id="IPR046671">
    <property type="entry name" value="DUF6541"/>
</dbReference>
<dbReference type="PANTHER" id="PTHR33908">
    <property type="entry name" value="MANNOSYLTRANSFERASE YKCB-RELATED"/>
    <property type="match status" value="1"/>
</dbReference>
<accession>A0A937UP65</accession>
<feature type="transmembrane region" description="Helical" evidence="9">
    <location>
        <begin position="137"/>
        <end position="161"/>
    </location>
</feature>
<feature type="transmembrane region" description="Helical" evidence="9">
    <location>
        <begin position="51"/>
        <end position="72"/>
    </location>
</feature>
<dbReference type="PANTHER" id="PTHR33908:SF11">
    <property type="entry name" value="MEMBRANE PROTEIN"/>
    <property type="match status" value="1"/>
</dbReference>
<evidence type="ECO:0000313" key="12">
    <source>
        <dbReference type="Proteomes" id="UP000604475"/>
    </source>
</evidence>
<evidence type="ECO:0000256" key="5">
    <source>
        <dbReference type="ARBA" id="ARBA00022692"/>
    </source>
</evidence>
<feature type="transmembrane region" description="Helical" evidence="9">
    <location>
        <begin position="363"/>
        <end position="381"/>
    </location>
</feature>
<feature type="region of interest" description="Disordered" evidence="8">
    <location>
        <begin position="580"/>
        <end position="607"/>
    </location>
</feature>
<feature type="compositionally biased region" description="Low complexity" evidence="8">
    <location>
        <begin position="584"/>
        <end position="598"/>
    </location>
</feature>
<keyword evidence="6 9" id="KW-1133">Transmembrane helix</keyword>
<keyword evidence="12" id="KW-1185">Reference proteome</keyword>
<keyword evidence="4" id="KW-0808">Transferase</keyword>
<proteinExistence type="predicted"/>
<keyword evidence="7 9" id="KW-0472">Membrane</keyword>
<dbReference type="InterPro" id="IPR050297">
    <property type="entry name" value="LipidA_mod_glycosyltrf_83"/>
</dbReference>
<feature type="transmembrane region" description="Helical" evidence="9">
    <location>
        <begin position="338"/>
        <end position="356"/>
    </location>
</feature>
<comment type="subcellular location">
    <subcellularLocation>
        <location evidence="1">Cell membrane</location>
        <topology evidence="1">Multi-pass membrane protein</topology>
    </subcellularLocation>
</comment>
<keyword evidence="5 9" id="KW-0812">Transmembrane</keyword>
<evidence type="ECO:0000256" key="1">
    <source>
        <dbReference type="ARBA" id="ARBA00004651"/>
    </source>
</evidence>
<evidence type="ECO:0000256" key="8">
    <source>
        <dbReference type="SAM" id="MobiDB-lite"/>
    </source>
</evidence>
<dbReference type="Pfam" id="PF25230">
    <property type="entry name" value="DUF7846"/>
    <property type="match status" value="1"/>
</dbReference>
<feature type="transmembrane region" description="Helical" evidence="9">
    <location>
        <begin position="239"/>
        <end position="254"/>
    </location>
</feature>
<name>A0A937UP65_9ACTN</name>
<protein>
    <submittedName>
        <fullName evidence="11">Glycosyltransferase family 39 protein</fullName>
    </submittedName>
</protein>
<evidence type="ECO:0000256" key="3">
    <source>
        <dbReference type="ARBA" id="ARBA00022676"/>
    </source>
</evidence>
<feature type="region of interest" description="Disordered" evidence="8">
    <location>
        <begin position="1"/>
        <end position="35"/>
    </location>
</feature>
<keyword evidence="2" id="KW-1003">Cell membrane</keyword>
<keyword evidence="3" id="KW-0328">Glycosyltransferase</keyword>
<evidence type="ECO:0000256" key="9">
    <source>
        <dbReference type="SAM" id="Phobius"/>
    </source>
</evidence>
<evidence type="ECO:0000256" key="2">
    <source>
        <dbReference type="ARBA" id="ARBA00022475"/>
    </source>
</evidence>
<dbReference type="GO" id="GO:0005886">
    <property type="term" value="C:plasma membrane"/>
    <property type="evidence" value="ECO:0007669"/>
    <property type="project" value="UniProtKB-SubCell"/>
</dbReference>
<feature type="domain" description="DUF7846" evidence="10">
    <location>
        <begin position="491"/>
        <end position="600"/>
    </location>
</feature>
<sequence length="748" mass="76737">MTLETPIGSPAPDTLPGGPGRPARPGHDGPPTGLAPGLLARARGIRISAPAVAVLVLAVCSFVGSLVLQAVLYPQGSGDADEAAYVLQARMLLDGRLTLDAATTQPFFQPWLTGVHGGHVFTKYLPGWPALLAASQAVFGTMAVAPAAVAACWVVGAYLLARELFDDTWTALAAAVLLALSPLVLLHTALPLAYACCAAVLTLASALLLRGARTGTRPALVGGGALVGFALLIRPFDTVLVVAPIALFVAARRWRAPRELATRTGWAALGVAPLAVVLFAYCWHVTGSPLRLPLSASDPLDTFGFGPRRILPSEPSFPFTRHLAEVAFWDTLQAAPSWYFGGMGLIALAAVGLAAPRRRAERLLLLATTAAVLVGYFFWWGSAFAGPGLRNGLGPHYHLAGFTPVVILAAAGARWLWALLAARTPAARRRARPAHGARLARPTVLALAAAGLVALTVPTLPARIDMQHGVNEGNDFLAALVPDDLPGPALVVVTPPVPSQYTQVPYHTLRNSPGLDGPIVYAADIGPGIAALPDRMPDRAIYRIRPGELVDADVPGSYRGSFVPLRRVAGTRIEVRVTARPPDTTGAATTGGAASTGATTGGATSGGTANGGTANGFGAGPGARLYARLGSEVRSLALAQPTAGGAFTATFVLTAEGAGGPGVLTADGQSLPAELVVGFADGVGQSAGGWEERFPLVRRAAGDLSLLAPGLGWRRLPGGTDGGGSHGGGAEWLAARVQPTLDVELAAS</sequence>
<dbReference type="Pfam" id="PF20176">
    <property type="entry name" value="DUF6541"/>
    <property type="match status" value="1"/>
</dbReference>
<dbReference type="RefSeq" id="WP_203004643.1">
    <property type="nucleotide sequence ID" value="NZ_JADWYU010000384.1"/>
</dbReference>
<dbReference type="Proteomes" id="UP000604475">
    <property type="component" value="Unassembled WGS sequence"/>
</dbReference>
<feature type="transmembrane region" description="Helical" evidence="9">
    <location>
        <begin position="168"/>
        <end position="186"/>
    </location>
</feature>
<evidence type="ECO:0000259" key="10">
    <source>
        <dbReference type="Pfam" id="PF25230"/>
    </source>
</evidence>
<dbReference type="EMBL" id="JAEACQ010000195">
    <property type="protein sequence ID" value="MBL7628783.1"/>
    <property type="molecule type" value="Genomic_DNA"/>
</dbReference>
<evidence type="ECO:0000313" key="11">
    <source>
        <dbReference type="EMBL" id="MBL7628783.1"/>
    </source>
</evidence>
<feature type="transmembrane region" description="Helical" evidence="9">
    <location>
        <begin position="401"/>
        <end position="422"/>
    </location>
</feature>
<dbReference type="AlphaFoldDB" id="A0A937UP65"/>
<evidence type="ECO:0000256" key="4">
    <source>
        <dbReference type="ARBA" id="ARBA00022679"/>
    </source>
</evidence>
<dbReference type="GO" id="GO:0016763">
    <property type="term" value="F:pentosyltransferase activity"/>
    <property type="evidence" value="ECO:0007669"/>
    <property type="project" value="TreeGrafter"/>
</dbReference>
<feature type="transmembrane region" description="Helical" evidence="9">
    <location>
        <begin position="443"/>
        <end position="461"/>
    </location>
</feature>
<evidence type="ECO:0000256" key="6">
    <source>
        <dbReference type="ARBA" id="ARBA00022989"/>
    </source>
</evidence>
<dbReference type="InterPro" id="IPR057168">
    <property type="entry name" value="DUF7846"/>
</dbReference>
<organism evidence="11 12">
    <name type="scientific">Frankia nepalensis</name>
    <dbReference type="NCBI Taxonomy" id="1836974"/>
    <lineage>
        <taxon>Bacteria</taxon>
        <taxon>Bacillati</taxon>
        <taxon>Actinomycetota</taxon>
        <taxon>Actinomycetes</taxon>
        <taxon>Frankiales</taxon>
        <taxon>Frankiaceae</taxon>
        <taxon>Frankia</taxon>
    </lineage>
</organism>
<dbReference type="GO" id="GO:0009103">
    <property type="term" value="P:lipopolysaccharide biosynthetic process"/>
    <property type="evidence" value="ECO:0007669"/>
    <property type="project" value="UniProtKB-ARBA"/>
</dbReference>
<gene>
    <name evidence="11" type="ORF">I7412_16800</name>
</gene>